<proteinExistence type="predicted"/>
<dbReference type="SMART" id="SM00220">
    <property type="entry name" value="S_TKc"/>
    <property type="match status" value="1"/>
</dbReference>
<evidence type="ECO:0000313" key="6">
    <source>
        <dbReference type="Proteomes" id="UP001432322"/>
    </source>
</evidence>
<dbReference type="AlphaFoldDB" id="A0AAV5W4G7"/>
<name>A0AAV5W4G7_9BILA</name>
<comment type="caution">
    <text evidence="5">The sequence shown here is derived from an EMBL/GenBank/DDBJ whole genome shotgun (WGS) entry which is preliminary data.</text>
</comment>
<keyword evidence="6" id="KW-1185">Reference proteome</keyword>
<keyword evidence="1 3" id="KW-0547">Nucleotide-binding</keyword>
<evidence type="ECO:0000256" key="1">
    <source>
        <dbReference type="ARBA" id="ARBA00022741"/>
    </source>
</evidence>
<feature type="binding site" evidence="3">
    <location>
        <position position="79"/>
    </location>
    <ligand>
        <name>ATP</name>
        <dbReference type="ChEBI" id="CHEBI:30616"/>
    </ligand>
</feature>
<dbReference type="InterPro" id="IPR000719">
    <property type="entry name" value="Prot_kinase_dom"/>
</dbReference>
<keyword evidence="2 3" id="KW-0067">ATP-binding</keyword>
<dbReference type="GO" id="GO:0004672">
    <property type="term" value="F:protein kinase activity"/>
    <property type="evidence" value="ECO:0007669"/>
    <property type="project" value="InterPro"/>
</dbReference>
<accession>A0AAV5W4G7</accession>
<evidence type="ECO:0000256" key="2">
    <source>
        <dbReference type="ARBA" id="ARBA00022840"/>
    </source>
</evidence>
<dbReference type="Gene3D" id="3.30.200.20">
    <property type="entry name" value="Phosphorylase Kinase, domain 1"/>
    <property type="match status" value="1"/>
</dbReference>
<organism evidence="5 6">
    <name type="scientific">Pristionchus fissidentatus</name>
    <dbReference type="NCBI Taxonomy" id="1538716"/>
    <lineage>
        <taxon>Eukaryota</taxon>
        <taxon>Metazoa</taxon>
        <taxon>Ecdysozoa</taxon>
        <taxon>Nematoda</taxon>
        <taxon>Chromadorea</taxon>
        <taxon>Rhabditida</taxon>
        <taxon>Rhabditina</taxon>
        <taxon>Diplogasteromorpha</taxon>
        <taxon>Diplogasteroidea</taxon>
        <taxon>Neodiplogasteridae</taxon>
        <taxon>Pristionchus</taxon>
    </lineage>
</organism>
<evidence type="ECO:0000259" key="4">
    <source>
        <dbReference type="PROSITE" id="PS50011"/>
    </source>
</evidence>
<evidence type="ECO:0000256" key="3">
    <source>
        <dbReference type="PROSITE-ProRule" id="PRU10141"/>
    </source>
</evidence>
<protein>
    <recommendedName>
        <fullName evidence="4">Protein kinase domain-containing protein</fullName>
    </recommendedName>
</protein>
<dbReference type="EMBL" id="BTSY01000004">
    <property type="protein sequence ID" value="GMT25671.1"/>
    <property type="molecule type" value="Genomic_DNA"/>
</dbReference>
<dbReference type="InterPro" id="IPR050117">
    <property type="entry name" value="MAPK"/>
</dbReference>
<sequence length="405" mass="46369">SYQSSSFLFPPHSQYYAPRREMNDTEFTQIGAESFANFYVPNAIDDRYDTSFPLGMGAYGEVMLLGCSNSSRKPIAIKKFTEPFRDEKRAQRCFRELQLLREIDHENIVKMRFTYSTEDSVDDLKSIYLGADFAGNDLQTYIAEETETGKQTFTLRDFKKMISELLRALKYLKSVNVMHRDLKPGNLAIGNNNKLSLLDFGLARVMDEGNAMTSGPGTRYYVAIETVAFGDRTVPQIYNEKADIWSIGAILYEMLTGKILFEASNSTLKAIEICGPIPDNVMSSIFEQIVHKSIRDSLLKRSNSAIRIDFIDCPVRGLRSQARPWLQGEISANIEQLRDFFDRTLVFDHEMRMTIDEALAYDFLSEVREIDKETTASHSIEDYGNASIDEWKRRIWDIIQANPVE</sequence>
<gene>
    <name evidence="5" type="ORF">PFISCL1PPCAC_16968</name>
</gene>
<dbReference type="PROSITE" id="PS00107">
    <property type="entry name" value="PROTEIN_KINASE_ATP"/>
    <property type="match status" value="1"/>
</dbReference>
<dbReference type="Pfam" id="PF00069">
    <property type="entry name" value="Pkinase"/>
    <property type="match status" value="1"/>
</dbReference>
<dbReference type="InterPro" id="IPR011009">
    <property type="entry name" value="Kinase-like_dom_sf"/>
</dbReference>
<dbReference type="Proteomes" id="UP001432322">
    <property type="component" value="Unassembled WGS sequence"/>
</dbReference>
<dbReference type="InterPro" id="IPR017441">
    <property type="entry name" value="Protein_kinase_ATP_BS"/>
</dbReference>
<dbReference type="GO" id="GO:0005524">
    <property type="term" value="F:ATP binding"/>
    <property type="evidence" value="ECO:0007669"/>
    <property type="project" value="UniProtKB-UniRule"/>
</dbReference>
<dbReference type="PROSITE" id="PS50011">
    <property type="entry name" value="PROTEIN_KINASE_DOM"/>
    <property type="match status" value="1"/>
</dbReference>
<feature type="domain" description="Protein kinase" evidence="4">
    <location>
        <begin position="48"/>
        <end position="364"/>
    </location>
</feature>
<dbReference type="Gene3D" id="1.10.510.10">
    <property type="entry name" value="Transferase(Phosphotransferase) domain 1"/>
    <property type="match status" value="1"/>
</dbReference>
<evidence type="ECO:0000313" key="5">
    <source>
        <dbReference type="EMBL" id="GMT25671.1"/>
    </source>
</evidence>
<reference evidence="5" key="1">
    <citation type="submission" date="2023-10" db="EMBL/GenBank/DDBJ databases">
        <title>Genome assembly of Pristionchus species.</title>
        <authorList>
            <person name="Yoshida K."/>
            <person name="Sommer R.J."/>
        </authorList>
    </citation>
    <scope>NUCLEOTIDE SEQUENCE</scope>
    <source>
        <strain evidence="5">RS5133</strain>
    </source>
</reference>
<dbReference type="SUPFAM" id="SSF56112">
    <property type="entry name" value="Protein kinase-like (PK-like)"/>
    <property type="match status" value="1"/>
</dbReference>
<feature type="non-terminal residue" evidence="5">
    <location>
        <position position="1"/>
    </location>
</feature>
<dbReference type="PANTHER" id="PTHR24055">
    <property type="entry name" value="MITOGEN-ACTIVATED PROTEIN KINASE"/>
    <property type="match status" value="1"/>
</dbReference>